<feature type="transmembrane region" description="Helical" evidence="8">
    <location>
        <begin position="146"/>
        <end position="166"/>
    </location>
</feature>
<evidence type="ECO:0000256" key="3">
    <source>
        <dbReference type="ARBA" id="ARBA00022448"/>
    </source>
</evidence>
<evidence type="ECO:0000256" key="8">
    <source>
        <dbReference type="SAM" id="Phobius"/>
    </source>
</evidence>
<dbReference type="PANTHER" id="PTHR46154">
    <property type="match status" value="1"/>
</dbReference>
<feature type="transmembrane region" description="Helical" evidence="8">
    <location>
        <begin position="457"/>
        <end position="479"/>
    </location>
</feature>
<keyword evidence="4 8" id="KW-0812">Transmembrane</keyword>
<evidence type="ECO:0000256" key="4">
    <source>
        <dbReference type="ARBA" id="ARBA00022692"/>
    </source>
</evidence>
<dbReference type="Proteomes" id="UP000694865">
    <property type="component" value="Unplaced"/>
</dbReference>
<comment type="subcellular location">
    <subcellularLocation>
        <location evidence="1">Membrane</location>
        <topology evidence="1">Multi-pass membrane protein</topology>
    </subcellularLocation>
</comment>
<feature type="transmembrane region" description="Helical" evidence="8">
    <location>
        <begin position="610"/>
        <end position="632"/>
    </location>
</feature>
<keyword evidence="5 8" id="KW-1133">Transmembrane helix</keyword>
<evidence type="ECO:0000256" key="2">
    <source>
        <dbReference type="ARBA" id="ARBA00006434"/>
    </source>
</evidence>
<dbReference type="PANTHER" id="PTHR46154:SF4">
    <property type="entry name" value="UREA ACTIVE TRANSPORTER"/>
    <property type="match status" value="1"/>
</dbReference>
<evidence type="ECO:0000313" key="10">
    <source>
        <dbReference type="RefSeq" id="XP_006823327.1"/>
    </source>
</evidence>
<keyword evidence="6 8" id="KW-0472">Membrane</keyword>
<dbReference type="InterPro" id="IPR031155">
    <property type="entry name" value="DUR"/>
</dbReference>
<dbReference type="CDD" id="cd11476">
    <property type="entry name" value="SLC5sbd_DUR3"/>
    <property type="match status" value="1"/>
</dbReference>
<feature type="transmembrane region" description="Helical" evidence="8">
    <location>
        <begin position="238"/>
        <end position="259"/>
    </location>
</feature>
<feature type="transmembrane region" description="Helical" evidence="8">
    <location>
        <begin position="317"/>
        <end position="340"/>
    </location>
</feature>
<proteinExistence type="inferred from homology"/>
<feature type="transmembrane region" description="Helical" evidence="8">
    <location>
        <begin position="271"/>
        <end position="297"/>
    </location>
</feature>
<dbReference type="RefSeq" id="XP_006823327.1">
    <property type="nucleotide sequence ID" value="XM_006823264.1"/>
</dbReference>
<evidence type="ECO:0000256" key="7">
    <source>
        <dbReference type="RuleBase" id="RU362091"/>
    </source>
</evidence>
<feature type="transmembrane region" description="Helical" evidence="8">
    <location>
        <begin position="652"/>
        <end position="673"/>
    </location>
</feature>
<dbReference type="GeneID" id="100367327"/>
<keyword evidence="3" id="KW-0813">Transport</keyword>
<accession>A0ABM0MTI6</accession>
<organism evidence="9 10">
    <name type="scientific">Saccoglossus kowalevskii</name>
    <name type="common">Acorn worm</name>
    <dbReference type="NCBI Taxonomy" id="10224"/>
    <lineage>
        <taxon>Eukaryota</taxon>
        <taxon>Metazoa</taxon>
        <taxon>Hemichordata</taxon>
        <taxon>Enteropneusta</taxon>
        <taxon>Harrimaniidae</taxon>
        <taxon>Saccoglossus</taxon>
    </lineage>
</organism>
<dbReference type="PROSITE" id="PS50283">
    <property type="entry name" value="NA_SOLUT_SYMP_3"/>
    <property type="match status" value="1"/>
</dbReference>
<gene>
    <name evidence="10" type="primary">LOC100367327</name>
</gene>
<dbReference type="Pfam" id="PF00474">
    <property type="entry name" value="SSF"/>
    <property type="match status" value="1"/>
</dbReference>
<feature type="transmembrane region" description="Helical" evidence="8">
    <location>
        <begin position="173"/>
        <end position="195"/>
    </location>
</feature>
<dbReference type="InterPro" id="IPR038377">
    <property type="entry name" value="Na/Glc_symporter_sf"/>
</dbReference>
<name>A0ABM0MTI6_SACKO</name>
<keyword evidence="9" id="KW-1185">Reference proteome</keyword>
<evidence type="ECO:0000256" key="5">
    <source>
        <dbReference type="ARBA" id="ARBA00022989"/>
    </source>
</evidence>
<dbReference type="Gene3D" id="1.20.1730.10">
    <property type="entry name" value="Sodium/glucose cotransporter"/>
    <property type="match status" value="2"/>
</dbReference>
<evidence type="ECO:0000256" key="1">
    <source>
        <dbReference type="ARBA" id="ARBA00004141"/>
    </source>
</evidence>
<evidence type="ECO:0000256" key="6">
    <source>
        <dbReference type="ARBA" id="ARBA00023136"/>
    </source>
</evidence>
<feature type="transmembrane region" description="Helical" evidence="8">
    <location>
        <begin position="486"/>
        <end position="509"/>
    </location>
</feature>
<feature type="transmembrane region" description="Helical" evidence="8">
    <location>
        <begin position="529"/>
        <end position="549"/>
    </location>
</feature>
<protein>
    <submittedName>
        <fullName evidence="10">Urea-proton symporter DUR3-like</fullName>
    </submittedName>
</protein>
<evidence type="ECO:0000313" key="9">
    <source>
        <dbReference type="Proteomes" id="UP000694865"/>
    </source>
</evidence>
<dbReference type="InterPro" id="IPR001734">
    <property type="entry name" value="Na/solute_symporter"/>
</dbReference>
<feature type="transmembrane region" description="Helical" evidence="8">
    <location>
        <begin position="70"/>
        <end position="93"/>
    </location>
</feature>
<reference evidence="10" key="1">
    <citation type="submission" date="2025-08" db="UniProtKB">
        <authorList>
            <consortium name="RefSeq"/>
        </authorList>
    </citation>
    <scope>IDENTIFICATION</scope>
    <source>
        <tissue evidence="10">Testes</tissue>
    </source>
</reference>
<comment type="similarity">
    <text evidence="2 7">Belongs to the sodium:solute symporter (SSF) (TC 2.A.21) family.</text>
</comment>
<feature type="transmembrane region" description="Helical" evidence="8">
    <location>
        <begin position="347"/>
        <end position="365"/>
    </location>
</feature>
<sequence>MTGHNDRYYVYSIFVTVFYFCFQDNLDTDFDAGGEVSVGLTATTIVSQWTWAAGLLQSSTVTAKYGISGAFWYASGATIQIILFAMASIELKIRAPGAKTFLQVIQARFGKKVHVVFCFFALLTNIIVTAMLMLGAAAAMTTLVEYLSLELAAMIIVAVIGGYTFVGGLGATFYVSYFNTTLIFIIILIFVMKIYNEPDVEDNPLGTPDKVYNLLNCAIGPDSNQDNSYLTFLSRGGLMFGIINVVGNFGTVFVDQSYWQSSVAAKPRQGIWGFITGGLTWFAIPFTFATTMGLAYVALSTANGEDLLTESEVNEGLVPPTVAYILMGKVGAILMTLMILMAVTSTGSAEVIAVASILVYDLYQIHWRPYRAVVDARSCLLCGKHRDRAENKDNQCECYSMSQCKRCGIDDRQMTPPGDFKCMTYRLTCVRSVYLAKYSQTFSRGDAATKETVSLGWVYLFMGVVIGSSVVPIALTVFWTRLNGKGATIGTVGGTLCGLTAWLVTASTFDGGLSSDVFLTNTGQELSMLNGNIVAILTGAILTIAVSITTNRHMTDEQKEEEWEKTRDIDNPLLPWADRYASEIGHYDSKRLSNRPELKLVEKTFRVAKIAAIVSAVLLTAILIIIWPASMIAINVMDATEFNIWVGVSQGWAWIGAVFIISVPIITEVYTIVKQVIRNRYSHDDEQKLSKDKCLSQYTQTNLVYGDDNDDKIKEAAF</sequence>
<feature type="transmembrane region" description="Helical" evidence="8">
    <location>
        <begin position="114"/>
        <end position="140"/>
    </location>
</feature>